<dbReference type="NCBIfam" id="TIGR01297">
    <property type="entry name" value="CDF"/>
    <property type="match status" value="1"/>
</dbReference>
<keyword evidence="5 6" id="KW-0472">Membrane</keyword>
<dbReference type="EMBL" id="LVHI01000041">
    <property type="protein sequence ID" value="OAK51055.1"/>
    <property type="molecule type" value="Genomic_DNA"/>
</dbReference>
<feature type="transmembrane region" description="Helical" evidence="6">
    <location>
        <begin position="201"/>
        <end position="221"/>
    </location>
</feature>
<feature type="transmembrane region" description="Helical" evidence="6">
    <location>
        <begin position="120"/>
        <end position="140"/>
    </location>
</feature>
<gene>
    <name evidence="8" type="ORF">A3K89_14360</name>
</gene>
<dbReference type="Pfam" id="PF01545">
    <property type="entry name" value="Cation_efflux"/>
    <property type="match status" value="1"/>
</dbReference>
<feature type="domain" description="Cation efflux protein transmembrane" evidence="7">
    <location>
        <begin position="18"/>
        <end position="221"/>
    </location>
</feature>
<organism evidence="8 9">
    <name type="scientific">Rhodococcoides kyotonense</name>
    <dbReference type="NCBI Taxonomy" id="398843"/>
    <lineage>
        <taxon>Bacteria</taxon>
        <taxon>Bacillati</taxon>
        <taxon>Actinomycetota</taxon>
        <taxon>Actinomycetes</taxon>
        <taxon>Mycobacteriales</taxon>
        <taxon>Nocardiaceae</taxon>
        <taxon>Rhodococcoides</taxon>
    </lineage>
</organism>
<proteinExistence type="predicted"/>
<sequence>MKSSTPSDAPGGESLRTVVVAFCANLGVAVAKSVAAVVTGSASMVAEAAHSWADTGNEIFLLVANKRGSRGPDRRRPLGYGREAYVWSLLAAIGLFVAGSAVSVWHGITSLLGGESSAENYTINYVVLAVAFVLEGISFLQSVKQIRGEANAYETDFLDYALETSDPTLRAVFAEDAAALIGLVIAAAGIGLHQLTGSAVWDALGSIAVGVLLGVVAIVLIDRNRRFLTGEPGPGALWDAVVSGIEKFPEVASVRFVRIEFVGPKQIFVVASVDLVGDAVESSIAHVLRRLESRLESNVAVVDAVFTVSDPDEGDTGTVSHRT</sequence>
<evidence type="ECO:0000313" key="8">
    <source>
        <dbReference type="EMBL" id="OAK51055.1"/>
    </source>
</evidence>
<evidence type="ECO:0000256" key="3">
    <source>
        <dbReference type="ARBA" id="ARBA00022692"/>
    </source>
</evidence>
<evidence type="ECO:0000256" key="5">
    <source>
        <dbReference type="ARBA" id="ARBA00023136"/>
    </source>
</evidence>
<feature type="transmembrane region" description="Helical" evidence="6">
    <location>
        <begin position="177"/>
        <end position="195"/>
    </location>
</feature>
<name>A0A177Y6F0_9NOCA</name>
<evidence type="ECO:0000256" key="4">
    <source>
        <dbReference type="ARBA" id="ARBA00022989"/>
    </source>
</evidence>
<evidence type="ECO:0000259" key="7">
    <source>
        <dbReference type="Pfam" id="PF01545"/>
    </source>
</evidence>
<evidence type="ECO:0000256" key="2">
    <source>
        <dbReference type="ARBA" id="ARBA00022448"/>
    </source>
</evidence>
<keyword evidence="4 6" id="KW-1133">Transmembrane helix</keyword>
<dbReference type="GO" id="GO:0016020">
    <property type="term" value="C:membrane"/>
    <property type="evidence" value="ECO:0007669"/>
    <property type="project" value="UniProtKB-SubCell"/>
</dbReference>
<dbReference type="GO" id="GO:0006829">
    <property type="term" value="P:zinc ion transport"/>
    <property type="evidence" value="ECO:0007669"/>
    <property type="project" value="InterPro"/>
</dbReference>
<dbReference type="SUPFAM" id="SSF161111">
    <property type="entry name" value="Cation efflux protein transmembrane domain-like"/>
    <property type="match status" value="1"/>
</dbReference>
<reference evidence="8 9" key="1">
    <citation type="submission" date="2016-03" db="EMBL/GenBank/DDBJ databases">
        <title>Genome sequence of Rhodococcus kyotonensis KB10.</title>
        <authorList>
            <person name="Jeong H."/>
            <person name="Hong C.E."/>
            <person name="Jo S.H."/>
            <person name="Park J.M."/>
        </authorList>
    </citation>
    <scope>NUCLEOTIDE SEQUENCE [LARGE SCALE GENOMIC DNA]</scope>
    <source>
        <strain evidence="8 9">KB10</strain>
    </source>
</reference>
<dbReference type="GO" id="GO:0008324">
    <property type="term" value="F:monoatomic cation transmembrane transporter activity"/>
    <property type="evidence" value="ECO:0007669"/>
    <property type="project" value="InterPro"/>
</dbReference>
<dbReference type="RefSeq" id="WP_068432371.1">
    <property type="nucleotide sequence ID" value="NZ_LVHI01000041.1"/>
</dbReference>
<keyword evidence="3 6" id="KW-0812">Transmembrane</keyword>
<dbReference type="InterPro" id="IPR027469">
    <property type="entry name" value="Cation_efflux_TMD_sf"/>
</dbReference>
<evidence type="ECO:0000313" key="9">
    <source>
        <dbReference type="Proteomes" id="UP000077519"/>
    </source>
</evidence>
<protein>
    <submittedName>
        <fullName evidence="8">Cation diffusion facilitator family transporter</fullName>
    </submittedName>
</protein>
<dbReference type="Gene3D" id="1.20.1510.10">
    <property type="entry name" value="Cation efflux protein transmembrane domain"/>
    <property type="match status" value="1"/>
</dbReference>
<dbReference type="InterPro" id="IPR040177">
    <property type="entry name" value="SLC30A9"/>
</dbReference>
<evidence type="ECO:0000256" key="1">
    <source>
        <dbReference type="ARBA" id="ARBA00004141"/>
    </source>
</evidence>
<keyword evidence="2" id="KW-0813">Transport</keyword>
<comment type="subcellular location">
    <subcellularLocation>
        <location evidence="1">Membrane</location>
        <topology evidence="1">Multi-pass membrane protein</topology>
    </subcellularLocation>
</comment>
<accession>A0A177Y6F0</accession>
<dbReference type="InterPro" id="IPR002524">
    <property type="entry name" value="Cation_efflux"/>
</dbReference>
<dbReference type="InterPro" id="IPR058533">
    <property type="entry name" value="Cation_efflux_TM"/>
</dbReference>
<keyword evidence="9" id="KW-1185">Reference proteome</keyword>
<comment type="caution">
    <text evidence="8">The sequence shown here is derived from an EMBL/GenBank/DDBJ whole genome shotgun (WGS) entry which is preliminary data.</text>
</comment>
<dbReference type="PANTHER" id="PTHR13414">
    <property type="entry name" value="HUEL-CATION TRANSPORTER"/>
    <property type="match status" value="1"/>
</dbReference>
<evidence type="ECO:0000256" key="6">
    <source>
        <dbReference type="SAM" id="Phobius"/>
    </source>
</evidence>
<dbReference type="AlphaFoldDB" id="A0A177Y6F0"/>
<dbReference type="Proteomes" id="UP000077519">
    <property type="component" value="Unassembled WGS sequence"/>
</dbReference>
<feature type="transmembrane region" description="Helical" evidence="6">
    <location>
        <begin position="84"/>
        <end position="108"/>
    </location>
</feature>
<dbReference type="PANTHER" id="PTHR13414:SF9">
    <property type="entry name" value="PROTON-COUPLED ZINC ANTIPORTER SLC30A9, MITOCHONDRIAL"/>
    <property type="match status" value="1"/>
</dbReference>